<dbReference type="PANTHER" id="PTHR46648">
    <property type="entry name" value="HIT FAMILY PROTEIN 1"/>
    <property type="match status" value="1"/>
</dbReference>
<dbReference type="InterPro" id="IPR011146">
    <property type="entry name" value="HIT-like"/>
</dbReference>
<evidence type="ECO:0000313" key="4">
    <source>
        <dbReference type="Proteomes" id="UP001500967"/>
    </source>
</evidence>
<dbReference type="InterPro" id="IPR001310">
    <property type="entry name" value="Histidine_triad_HIT"/>
</dbReference>
<protein>
    <recommendedName>
        <fullName evidence="2">HIT domain-containing protein</fullName>
    </recommendedName>
</protein>
<organism evidence="3 4">
    <name type="scientific">Cryptosporangium japonicum</name>
    <dbReference type="NCBI Taxonomy" id="80872"/>
    <lineage>
        <taxon>Bacteria</taxon>
        <taxon>Bacillati</taxon>
        <taxon>Actinomycetota</taxon>
        <taxon>Actinomycetes</taxon>
        <taxon>Cryptosporangiales</taxon>
        <taxon>Cryptosporangiaceae</taxon>
        <taxon>Cryptosporangium</taxon>
    </lineage>
</organism>
<dbReference type="PROSITE" id="PS51084">
    <property type="entry name" value="HIT_2"/>
    <property type="match status" value="1"/>
</dbReference>
<dbReference type="Gene3D" id="3.30.428.10">
    <property type="entry name" value="HIT-like"/>
    <property type="match status" value="1"/>
</dbReference>
<accession>A0ABP3EIZ7</accession>
<name>A0ABP3EIZ7_9ACTN</name>
<evidence type="ECO:0000259" key="2">
    <source>
        <dbReference type="PROSITE" id="PS51084"/>
    </source>
</evidence>
<dbReference type="InterPro" id="IPR036265">
    <property type="entry name" value="HIT-like_sf"/>
</dbReference>
<comment type="caution">
    <text evidence="1">Lacks conserved residue(s) required for the propagation of feature annotation.</text>
</comment>
<dbReference type="EMBL" id="BAAAGX010000023">
    <property type="protein sequence ID" value="GAA0265013.1"/>
    <property type="molecule type" value="Genomic_DNA"/>
</dbReference>
<proteinExistence type="predicted"/>
<comment type="caution">
    <text evidence="3">The sequence shown here is derived from an EMBL/GenBank/DDBJ whole genome shotgun (WGS) entry which is preliminary data.</text>
</comment>
<keyword evidence="4" id="KW-1185">Reference proteome</keyword>
<sequence length="167" mass="18988">MTEPPRVPFNRDAYQQLIRRACFICELLADNPDYRHHVIHRDDHAIAFLNKTPSHWGHVLVAPVTHREHAVDDFALDDYLALQRVIHAAGQALTATVTIERLYVLSLGSQQGNRHVHWHLAPLPRGVPYDDQQLTALSFDRGYLDVPDHDMAALADALRRRVAQILG</sequence>
<evidence type="ECO:0000256" key="1">
    <source>
        <dbReference type="PROSITE-ProRule" id="PRU00464"/>
    </source>
</evidence>
<evidence type="ECO:0000313" key="3">
    <source>
        <dbReference type="EMBL" id="GAA0265013.1"/>
    </source>
</evidence>
<dbReference type="PANTHER" id="PTHR46648:SF1">
    <property type="entry name" value="ADENOSINE 5'-MONOPHOSPHORAMIDASE HNT1"/>
    <property type="match status" value="1"/>
</dbReference>
<feature type="domain" description="HIT" evidence="2">
    <location>
        <begin position="23"/>
        <end position="134"/>
    </location>
</feature>
<dbReference type="RefSeq" id="WP_344652196.1">
    <property type="nucleotide sequence ID" value="NZ_BAAAGX010000023.1"/>
</dbReference>
<gene>
    <name evidence="3" type="ORF">GCM10009539_59340</name>
</gene>
<reference evidence="4" key="1">
    <citation type="journal article" date="2019" name="Int. J. Syst. Evol. Microbiol.">
        <title>The Global Catalogue of Microorganisms (GCM) 10K type strain sequencing project: providing services to taxonomists for standard genome sequencing and annotation.</title>
        <authorList>
            <consortium name="The Broad Institute Genomics Platform"/>
            <consortium name="The Broad Institute Genome Sequencing Center for Infectious Disease"/>
            <person name="Wu L."/>
            <person name="Ma J."/>
        </authorList>
    </citation>
    <scope>NUCLEOTIDE SEQUENCE [LARGE SCALE GENOMIC DNA]</scope>
    <source>
        <strain evidence="4">JCM 10425</strain>
    </source>
</reference>
<dbReference type="Proteomes" id="UP001500967">
    <property type="component" value="Unassembled WGS sequence"/>
</dbReference>
<dbReference type="SUPFAM" id="SSF54197">
    <property type="entry name" value="HIT-like"/>
    <property type="match status" value="1"/>
</dbReference>
<dbReference type="Pfam" id="PF01230">
    <property type="entry name" value="HIT"/>
    <property type="match status" value="1"/>
</dbReference>